<dbReference type="RefSeq" id="WP_082216563.1">
    <property type="nucleotide sequence ID" value="NZ_FUZA01000006.1"/>
</dbReference>
<organism evidence="3 4">
    <name type="scientific">Dyadobacter psychrophilus</name>
    <dbReference type="NCBI Taxonomy" id="651661"/>
    <lineage>
        <taxon>Bacteria</taxon>
        <taxon>Pseudomonadati</taxon>
        <taxon>Bacteroidota</taxon>
        <taxon>Cytophagia</taxon>
        <taxon>Cytophagales</taxon>
        <taxon>Spirosomataceae</taxon>
        <taxon>Dyadobacter</taxon>
    </lineage>
</organism>
<feature type="domain" description="Secretion system C-terminal sorting" evidence="2">
    <location>
        <begin position="292"/>
        <end position="363"/>
    </location>
</feature>
<dbReference type="Proteomes" id="UP000190897">
    <property type="component" value="Unassembled WGS sequence"/>
</dbReference>
<dbReference type="EMBL" id="FUZA01000006">
    <property type="protein sequence ID" value="SKC08729.1"/>
    <property type="molecule type" value="Genomic_DNA"/>
</dbReference>
<proteinExistence type="predicted"/>
<keyword evidence="1" id="KW-0732">Signal</keyword>
<keyword evidence="4" id="KW-1185">Reference proteome</keyword>
<dbReference type="InterPro" id="IPR026444">
    <property type="entry name" value="Secre_tail"/>
</dbReference>
<dbReference type="AlphaFoldDB" id="A0A1T5GK16"/>
<dbReference type="NCBIfam" id="TIGR04183">
    <property type="entry name" value="Por_Secre_tail"/>
    <property type="match status" value="1"/>
</dbReference>
<evidence type="ECO:0000256" key="1">
    <source>
        <dbReference type="SAM" id="SignalP"/>
    </source>
</evidence>
<evidence type="ECO:0000259" key="2">
    <source>
        <dbReference type="Pfam" id="PF18962"/>
    </source>
</evidence>
<dbReference type="STRING" id="651661.SAMN05660293_04041"/>
<evidence type="ECO:0000313" key="4">
    <source>
        <dbReference type="Proteomes" id="UP000190897"/>
    </source>
</evidence>
<dbReference type="Pfam" id="PF18962">
    <property type="entry name" value="Por_Secre_tail"/>
    <property type="match status" value="1"/>
</dbReference>
<evidence type="ECO:0000313" key="3">
    <source>
        <dbReference type="EMBL" id="SKC08729.1"/>
    </source>
</evidence>
<reference evidence="4" key="1">
    <citation type="submission" date="2017-02" db="EMBL/GenBank/DDBJ databases">
        <authorList>
            <person name="Varghese N."/>
            <person name="Submissions S."/>
        </authorList>
    </citation>
    <scope>NUCLEOTIDE SEQUENCE [LARGE SCALE GENOMIC DNA]</scope>
    <source>
        <strain evidence="4">DSM 22270</strain>
    </source>
</reference>
<protein>
    <submittedName>
        <fullName evidence="3">Por secretion system C-terminal sorting domain-containing protein</fullName>
    </submittedName>
</protein>
<gene>
    <name evidence="3" type="ORF">SAMN05660293_04041</name>
</gene>
<name>A0A1T5GK16_9BACT</name>
<accession>A0A1T5GK16</accession>
<feature type="signal peptide" evidence="1">
    <location>
        <begin position="1"/>
        <end position="23"/>
    </location>
</feature>
<feature type="chain" id="PRO_5013227929" evidence="1">
    <location>
        <begin position="24"/>
        <end position="365"/>
    </location>
</feature>
<sequence length="365" mass="39818">MNLTFKRSSLLFALILFANMLRAQTIDLQFQNTSLSPDGLTYKFDVWAFQGQGYNTANPDESNWQGMNIRADINVPAGVTITTATIARNFTYTSLGGVSFPAPGDVVVDKNSFSINLLRDEDQSDIPAGTGCMLGTVTINFSGAVPASNTITVRPFDISELQGAYTSFWANLDGSVIRRIFQTFPVGQSLPVNLTSFDLNTEGSAVNLIWATTTETNSDRFDVQRSSDGKEWSIIQSVLAKGESNSKAEYSAIDANPIDGDNLYRLHMIDKDGTSAYSRVRSVKFEGVATYMYPNPVSEELIIKAADWTKVANVQIIAANGKAIYQSSGKPSPNVNVKNLLNGIYLVRLTNTNGSETTHKIVVNN</sequence>
<dbReference type="OrthoDB" id="925894at2"/>